<feature type="transmembrane region" description="Helical" evidence="1">
    <location>
        <begin position="85"/>
        <end position="114"/>
    </location>
</feature>
<keyword evidence="1" id="KW-0812">Transmembrane</keyword>
<organism evidence="2 3">
    <name type="scientific">Allosediminivita pacifica</name>
    <dbReference type="NCBI Taxonomy" id="1267769"/>
    <lineage>
        <taxon>Bacteria</taxon>
        <taxon>Pseudomonadati</taxon>
        <taxon>Pseudomonadota</taxon>
        <taxon>Alphaproteobacteria</taxon>
        <taxon>Rhodobacterales</taxon>
        <taxon>Paracoccaceae</taxon>
        <taxon>Allosediminivita</taxon>
    </lineage>
</organism>
<keyword evidence="3" id="KW-1185">Reference proteome</keyword>
<sequence length="120" mass="13022">MSERFWDALETGAKWPRQFADDLWKIWRWFAVGILGFLAYEVEGSAAAFVFGLVMSTIGVAALASWVFGGIDLGVTAKGRSGGRLMAVILSMGILLLSIYFAVQLWAISVLLALPVYSSG</sequence>
<keyword evidence="1" id="KW-0472">Membrane</keyword>
<evidence type="ECO:0000256" key="1">
    <source>
        <dbReference type="SAM" id="Phobius"/>
    </source>
</evidence>
<dbReference type="Proteomes" id="UP000244069">
    <property type="component" value="Unassembled WGS sequence"/>
</dbReference>
<evidence type="ECO:0000313" key="2">
    <source>
        <dbReference type="EMBL" id="PTX50166.1"/>
    </source>
</evidence>
<evidence type="ECO:0000313" key="3">
    <source>
        <dbReference type="Proteomes" id="UP000244069"/>
    </source>
</evidence>
<reference evidence="2 3" key="1">
    <citation type="submission" date="2018-04" db="EMBL/GenBank/DDBJ databases">
        <title>Genomic Encyclopedia of Archaeal and Bacterial Type Strains, Phase II (KMG-II): from individual species to whole genera.</title>
        <authorList>
            <person name="Goeker M."/>
        </authorList>
    </citation>
    <scope>NUCLEOTIDE SEQUENCE [LARGE SCALE GENOMIC DNA]</scope>
    <source>
        <strain evidence="2 3">DSM 29329</strain>
    </source>
</reference>
<accession>A0A2T6B264</accession>
<protein>
    <submittedName>
        <fullName evidence="2">Uncharacterized protein</fullName>
    </submittedName>
</protein>
<name>A0A2T6B264_9RHOB</name>
<proteinExistence type="predicted"/>
<gene>
    <name evidence="2" type="ORF">C8N44_10524</name>
</gene>
<feature type="transmembrane region" description="Helical" evidence="1">
    <location>
        <begin position="46"/>
        <end position="73"/>
    </location>
</feature>
<comment type="caution">
    <text evidence="2">The sequence shown here is derived from an EMBL/GenBank/DDBJ whole genome shotgun (WGS) entry which is preliminary data.</text>
</comment>
<keyword evidence="1" id="KW-1133">Transmembrane helix</keyword>
<dbReference type="OrthoDB" id="7864605at2"/>
<dbReference type="EMBL" id="QBKN01000005">
    <property type="protein sequence ID" value="PTX50166.1"/>
    <property type="molecule type" value="Genomic_DNA"/>
</dbReference>
<dbReference type="AlphaFoldDB" id="A0A2T6B264"/>
<dbReference type="RefSeq" id="WP_107975092.1">
    <property type="nucleotide sequence ID" value="NZ_BMEZ01000005.1"/>
</dbReference>